<comment type="caution">
    <text evidence="3">The sequence shown here is derived from an EMBL/GenBank/DDBJ whole genome shotgun (WGS) entry which is preliminary data.</text>
</comment>
<gene>
    <name evidence="3" type="ORF">JHU38_07870</name>
</gene>
<reference evidence="3 4" key="1">
    <citation type="submission" date="2021-01" db="EMBL/GenBank/DDBJ databases">
        <title>Prevotella A2931 sp. nov.</title>
        <authorList>
            <person name="Buhl M."/>
            <person name="Oberhettinger P."/>
        </authorList>
    </citation>
    <scope>NUCLEOTIDE SEQUENCE [LARGE SCALE GENOMIC DNA]</scope>
    <source>
        <strain evidence="3 4">A2931</strain>
    </source>
</reference>
<evidence type="ECO:0000313" key="4">
    <source>
        <dbReference type="Proteomes" id="UP000664265"/>
    </source>
</evidence>
<dbReference type="EMBL" id="JAERMS010000023">
    <property type="protein sequence ID" value="MBO1363686.1"/>
    <property type="molecule type" value="Genomic_DNA"/>
</dbReference>
<dbReference type="InterPro" id="IPR025665">
    <property type="entry name" value="Beta-barrel_OMP_2"/>
</dbReference>
<feature type="signal peptide" evidence="1">
    <location>
        <begin position="1"/>
        <end position="19"/>
    </location>
</feature>
<evidence type="ECO:0000259" key="2">
    <source>
        <dbReference type="Pfam" id="PF13568"/>
    </source>
</evidence>
<sequence length="206" mass="22471">MKKLLVMIAAFVMAVPSFAQYKSGGFAFSEESVYYGIRIGMTAASVGGDWNLDNKVGMTLGGVLGVRCSQTMPVFIESGLYYTERGGKTSVTKTSLNYLEAPVLIKFGIQATEDIAILPFVGPYFSYAVSGKTTLNSNQAGKKEKISSFRDNYFKHGDMGFKLGCGAEYNNIYIEMGYQFGLANISKDDNRDATGHAFFANFGVNF</sequence>
<feature type="domain" description="Outer membrane protein beta-barrel" evidence="2">
    <location>
        <begin position="32"/>
        <end position="185"/>
    </location>
</feature>
<name>A0ABS3M685_9BACT</name>
<dbReference type="Pfam" id="PF13568">
    <property type="entry name" value="OMP_b-brl_2"/>
    <property type="match status" value="1"/>
</dbReference>
<dbReference type="Proteomes" id="UP000664265">
    <property type="component" value="Unassembled WGS sequence"/>
</dbReference>
<dbReference type="RefSeq" id="WP_107581463.1">
    <property type="nucleotide sequence ID" value="NZ_JAERMS010000023.1"/>
</dbReference>
<evidence type="ECO:0000313" key="3">
    <source>
        <dbReference type="EMBL" id="MBO1363686.1"/>
    </source>
</evidence>
<proteinExistence type="predicted"/>
<keyword evidence="4" id="KW-1185">Reference proteome</keyword>
<feature type="chain" id="PRO_5045643369" evidence="1">
    <location>
        <begin position="20"/>
        <end position="206"/>
    </location>
</feature>
<accession>A0ABS3M685</accession>
<evidence type="ECO:0000256" key="1">
    <source>
        <dbReference type="SAM" id="SignalP"/>
    </source>
</evidence>
<organism evidence="3 4">
    <name type="scientific">Prevotella illustrans</name>
    <dbReference type="NCBI Taxonomy" id="2800387"/>
    <lineage>
        <taxon>Bacteria</taxon>
        <taxon>Pseudomonadati</taxon>
        <taxon>Bacteroidota</taxon>
        <taxon>Bacteroidia</taxon>
        <taxon>Bacteroidales</taxon>
        <taxon>Prevotellaceae</taxon>
        <taxon>Prevotella</taxon>
    </lineage>
</organism>
<keyword evidence="1" id="KW-0732">Signal</keyword>
<protein>
    <submittedName>
        <fullName evidence="3">Outer membrane beta-barrel protein</fullName>
    </submittedName>
</protein>